<reference evidence="2 3" key="1">
    <citation type="submission" date="2015-08" db="EMBL/GenBank/DDBJ databases">
        <title>Next Generation Sequencing and Analysis of the Genome of Puccinia sorghi L Schw, the Causal Agent of Maize Common Rust.</title>
        <authorList>
            <person name="Rochi L."/>
            <person name="Burguener G."/>
            <person name="Darino M."/>
            <person name="Turjanski A."/>
            <person name="Kreff E."/>
            <person name="Dieguez M.J."/>
            <person name="Sacco F."/>
        </authorList>
    </citation>
    <scope>NUCLEOTIDE SEQUENCE [LARGE SCALE GENOMIC DNA]</scope>
    <source>
        <strain evidence="2 3">RO10H11247</strain>
    </source>
</reference>
<comment type="caution">
    <text evidence="2">The sequence shown here is derived from an EMBL/GenBank/DDBJ whole genome shotgun (WGS) entry which is preliminary data.</text>
</comment>
<organism evidence="2 3">
    <name type="scientific">Puccinia sorghi</name>
    <dbReference type="NCBI Taxonomy" id="27349"/>
    <lineage>
        <taxon>Eukaryota</taxon>
        <taxon>Fungi</taxon>
        <taxon>Dikarya</taxon>
        <taxon>Basidiomycota</taxon>
        <taxon>Pucciniomycotina</taxon>
        <taxon>Pucciniomycetes</taxon>
        <taxon>Pucciniales</taxon>
        <taxon>Pucciniaceae</taxon>
        <taxon>Puccinia</taxon>
    </lineage>
</organism>
<dbReference type="AlphaFoldDB" id="A0A0L6V2P4"/>
<protein>
    <submittedName>
        <fullName evidence="2">Uncharacterized protein</fullName>
    </submittedName>
</protein>
<feature type="transmembrane region" description="Helical" evidence="1">
    <location>
        <begin position="94"/>
        <end position="113"/>
    </location>
</feature>
<name>A0A0L6V2P4_9BASI</name>
<feature type="transmembrane region" description="Helical" evidence="1">
    <location>
        <begin position="325"/>
        <end position="344"/>
    </location>
</feature>
<evidence type="ECO:0000313" key="2">
    <source>
        <dbReference type="EMBL" id="KNZ55028.1"/>
    </source>
</evidence>
<sequence>MVFVMNTFQETWNILCINNTAIIQIPYIPQKLQDFNYFLAKEQIYLQMLKRGTCTSIFGLLCMKNHSIAVFFSSNAVALVALQDHYRALSYRTCSSYILLKIGMEAFSALAYWPMLLLGNTWDGLDELNTLESNELCLYLAEEYVDLFLGFFVIVPLMCNLLAYSSISILSLLDHSVNEMIISGQKKEKSHIGKKIWLEKEKESELFIILLIIISLKKMYQNYIEKQFKLDIQCWKQSFPHLSKGFLPPYFDLGDFELLVILFAPSELLSCISPSHSQVFGLQFFIAIDVSKFISLNFSHSYNVTRIKKTFLVQSYPFLKGMNSCFHVMLISFFYCIIYLFYYSSLLNYSNNPLDLSVRTFLCMCKYYKDKVSRNNIQGIIIKLVNRPRLILNWVELNHKCIK</sequence>
<dbReference type="Proteomes" id="UP000037035">
    <property type="component" value="Unassembled WGS sequence"/>
</dbReference>
<keyword evidence="1" id="KW-1133">Transmembrane helix</keyword>
<evidence type="ECO:0000256" key="1">
    <source>
        <dbReference type="SAM" id="Phobius"/>
    </source>
</evidence>
<keyword evidence="3" id="KW-1185">Reference proteome</keyword>
<evidence type="ECO:0000313" key="3">
    <source>
        <dbReference type="Proteomes" id="UP000037035"/>
    </source>
</evidence>
<keyword evidence="1" id="KW-0472">Membrane</keyword>
<proteinExistence type="predicted"/>
<dbReference type="VEuPathDB" id="FungiDB:VP01_2789g1"/>
<keyword evidence="1" id="KW-0812">Transmembrane</keyword>
<feature type="transmembrane region" description="Helical" evidence="1">
    <location>
        <begin position="148"/>
        <end position="173"/>
    </location>
</feature>
<gene>
    <name evidence="2" type="ORF">VP01_2789g1</name>
</gene>
<dbReference type="EMBL" id="LAVV01007711">
    <property type="protein sequence ID" value="KNZ55028.1"/>
    <property type="molecule type" value="Genomic_DNA"/>
</dbReference>
<accession>A0A0L6V2P4</accession>